<protein>
    <submittedName>
        <fullName evidence="2">Predicted Zn-dependent protease</fullName>
    </submittedName>
</protein>
<dbReference type="RefSeq" id="WP_084017907.1">
    <property type="nucleotide sequence ID" value="NZ_FWXS01000008.1"/>
</dbReference>
<evidence type="ECO:0000313" key="2">
    <source>
        <dbReference type="EMBL" id="SMC78411.1"/>
    </source>
</evidence>
<dbReference type="Pfam" id="PF10026">
    <property type="entry name" value="DUF2268"/>
    <property type="match status" value="1"/>
</dbReference>
<evidence type="ECO:0000313" key="3">
    <source>
        <dbReference type="Proteomes" id="UP000192393"/>
    </source>
</evidence>
<keyword evidence="2" id="KW-0645">Protease</keyword>
<dbReference type="OrthoDB" id="6402335at2"/>
<keyword evidence="2" id="KW-0378">Hydrolase</keyword>
<gene>
    <name evidence="2" type="ORF">SAMN06296427_10823</name>
</gene>
<dbReference type="GO" id="GO:0008233">
    <property type="term" value="F:peptidase activity"/>
    <property type="evidence" value="ECO:0007669"/>
    <property type="project" value="UniProtKB-KW"/>
</dbReference>
<dbReference type="AlphaFoldDB" id="A0A1W2BZY6"/>
<evidence type="ECO:0000259" key="1">
    <source>
        <dbReference type="Pfam" id="PF10026"/>
    </source>
</evidence>
<dbReference type="InterPro" id="IPR018728">
    <property type="entry name" value="DUF2268"/>
</dbReference>
<dbReference type="EMBL" id="FWXS01000008">
    <property type="protein sequence ID" value="SMC78411.1"/>
    <property type="molecule type" value="Genomic_DNA"/>
</dbReference>
<proteinExistence type="predicted"/>
<sequence length="429" mass="49783">MKFLPVLILLFSINVFSQKIITSDIGNFWNAYDKIIVEKDSVKQLDLINTLYIDKGTPGLDGIMRARRYSAEEYIYAINNYPKFWQSIRKNTLKSNQFSKDIQKAVNNLKNIYPDLKPVNIYFEIGILRTGGTTIDGMSLIGSEVALADKSVITSEFDVVYPHLRSYFDTEPIKDVIFLNVHEYIHTQQKETIGNTLLSQTIMEGIAEFLAEIALNQKSPNPQIEFGFKNQKKIKTAFQKEMFSPNIYNWIMNDANNQFGMRDLGYFVGYAICKKYYEQSSHKESAVKEMIELDYNNENDLIRFVERTKYFDHPLSFYKKEFENSRPRVIGIHQFDNGSQNVNPEIKTFTINFSEEMNSDFRNFELGPLGENNLLRISKIIGFSDDKKSFTFESNLEPNKQYQILVDFGFRSAKGYPLVPYLIGFSTFK</sequence>
<feature type="domain" description="DUF2268" evidence="1">
    <location>
        <begin position="181"/>
        <end position="286"/>
    </location>
</feature>
<organism evidence="2 3">
    <name type="scientific">Moheibacter sediminis</name>
    <dbReference type="NCBI Taxonomy" id="1434700"/>
    <lineage>
        <taxon>Bacteria</taxon>
        <taxon>Pseudomonadati</taxon>
        <taxon>Bacteroidota</taxon>
        <taxon>Flavobacteriia</taxon>
        <taxon>Flavobacteriales</taxon>
        <taxon>Weeksellaceae</taxon>
        <taxon>Moheibacter</taxon>
    </lineage>
</organism>
<name>A0A1W2BZY6_9FLAO</name>
<dbReference type="Proteomes" id="UP000192393">
    <property type="component" value="Unassembled WGS sequence"/>
</dbReference>
<dbReference type="GO" id="GO:0006508">
    <property type="term" value="P:proteolysis"/>
    <property type="evidence" value="ECO:0007669"/>
    <property type="project" value="UniProtKB-KW"/>
</dbReference>
<dbReference type="STRING" id="1434700.SAMN06296427_10823"/>
<accession>A0A1W2BZY6</accession>
<keyword evidence="3" id="KW-1185">Reference proteome</keyword>
<reference evidence="3" key="1">
    <citation type="submission" date="2017-04" db="EMBL/GenBank/DDBJ databases">
        <authorList>
            <person name="Varghese N."/>
            <person name="Submissions S."/>
        </authorList>
    </citation>
    <scope>NUCLEOTIDE SEQUENCE [LARGE SCALE GENOMIC DNA]</scope>
    <source>
        <strain evidence="3">CGMCC 1.12708</strain>
    </source>
</reference>